<evidence type="ECO:0000256" key="4">
    <source>
        <dbReference type="ARBA" id="ARBA00023125"/>
    </source>
</evidence>
<dbReference type="RefSeq" id="WP_049898526.1">
    <property type="nucleotide sequence ID" value="NZ_CABLBR010000070.1"/>
</dbReference>
<dbReference type="Pfam" id="PF14659">
    <property type="entry name" value="Phage_int_SAM_3"/>
    <property type="match status" value="1"/>
</dbReference>
<dbReference type="InterPro" id="IPR013762">
    <property type="entry name" value="Integrase-like_cat_sf"/>
</dbReference>
<evidence type="ECO:0000313" key="7">
    <source>
        <dbReference type="EMBL" id="UWP59061.1"/>
    </source>
</evidence>
<dbReference type="Pfam" id="PF00589">
    <property type="entry name" value="Phage_integrase"/>
    <property type="match status" value="1"/>
</dbReference>
<sequence>MTTEEIYFNDVVLYWLQSVKDRNALSTYVKYRQLSQNHIFPFFSEIGITHMTPRMLERFRLHLLNDGYTQGPAVSPGNLRCIIMIMNHTLQLAHSKNLIPVPLTLSLRLGKAKNVARVFLQEEQVKLESYIKQNMNLSTFGIYLCLYTGLRLGELCSLRWCDIDLEGSYIHIRHTVQRLPLENLSSEKKTNLIISEPKSVFSIRMIPIPEFLYGSIQTLAENYTGLDYVLTGSQCPMEPRTMQYRYKKCLQEADIRYLNFHTLRHTFATRCIMAGMDPKTLSEILGHSDIKITLEYYFHSSLEFKKKQMNLLTALS</sequence>
<dbReference type="InterPro" id="IPR010998">
    <property type="entry name" value="Integrase_recombinase_N"/>
</dbReference>
<organism evidence="7 8">
    <name type="scientific">Ruminococcus gauvreauii</name>
    <dbReference type="NCBI Taxonomy" id="438033"/>
    <lineage>
        <taxon>Bacteria</taxon>
        <taxon>Bacillati</taxon>
        <taxon>Bacillota</taxon>
        <taxon>Clostridia</taxon>
        <taxon>Eubacteriales</taxon>
        <taxon>Oscillospiraceae</taxon>
        <taxon>Ruminococcus</taxon>
    </lineage>
</organism>
<dbReference type="PROSITE" id="PS51898">
    <property type="entry name" value="TYR_RECOMBINASE"/>
    <property type="match status" value="1"/>
</dbReference>
<dbReference type="Gene3D" id="1.10.443.10">
    <property type="entry name" value="Intergrase catalytic core"/>
    <property type="match status" value="1"/>
</dbReference>
<keyword evidence="3" id="KW-0229">DNA integration</keyword>
<evidence type="ECO:0000313" key="8">
    <source>
        <dbReference type="Proteomes" id="UP001060164"/>
    </source>
</evidence>
<dbReference type="InterPro" id="IPR050090">
    <property type="entry name" value="Tyrosine_recombinase_XerCD"/>
</dbReference>
<comment type="similarity">
    <text evidence="2">Belongs to the 'phage' integrase family.</text>
</comment>
<dbReference type="Proteomes" id="UP001060164">
    <property type="component" value="Chromosome"/>
</dbReference>
<dbReference type="EMBL" id="CP102290">
    <property type="protein sequence ID" value="UWP59061.1"/>
    <property type="molecule type" value="Genomic_DNA"/>
</dbReference>
<proteinExistence type="inferred from homology"/>
<dbReference type="InterPro" id="IPR002104">
    <property type="entry name" value="Integrase_catalytic"/>
</dbReference>
<evidence type="ECO:0000256" key="1">
    <source>
        <dbReference type="ARBA" id="ARBA00003283"/>
    </source>
</evidence>
<evidence type="ECO:0000256" key="5">
    <source>
        <dbReference type="ARBA" id="ARBA00023172"/>
    </source>
</evidence>
<dbReference type="InterPro" id="IPR004107">
    <property type="entry name" value="Integrase_SAM-like_N"/>
</dbReference>
<feature type="domain" description="Tyr recombinase" evidence="6">
    <location>
        <begin position="114"/>
        <end position="310"/>
    </location>
</feature>
<evidence type="ECO:0000259" key="6">
    <source>
        <dbReference type="PROSITE" id="PS51898"/>
    </source>
</evidence>
<dbReference type="Gene3D" id="1.10.150.130">
    <property type="match status" value="1"/>
</dbReference>
<accession>A0ABY5VGI8</accession>
<evidence type="ECO:0000256" key="3">
    <source>
        <dbReference type="ARBA" id="ARBA00022908"/>
    </source>
</evidence>
<dbReference type="PANTHER" id="PTHR30349:SF41">
    <property type="entry name" value="INTEGRASE_RECOMBINASE PROTEIN MJ0367-RELATED"/>
    <property type="match status" value="1"/>
</dbReference>
<gene>
    <name evidence="7" type="ORF">NQ502_17095</name>
</gene>
<dbReference type="CDD" id="cd01189">
    <property type="entry name" value="INT_ICEBs1_C_like"/>
    <property type="match status" value="1"/>
</dbReference>
<evidence type="ECO:0000256" key="2">
    <source>
        <dbReference type="ARBA" id="ARBA00008857"/>
    </source>
</evidence>
<reference evidence="7" key="1">
    <citation type="journal article" date="2022" name="Cell">
        <title>Design, construction, and in vivo augmentation of a complex gut microbiome.</title>
        <authorList>
            <person name="Cheng A.G."/>
            <person name="Ho P.Y."/>
            <person name="Aranda-Diaz A."/>
            <person name="Jain S."/>
            <person name="Yu F.B."/>
            <person name="Meng X."/>
            <person name="Wang M."/>
            <person name="Iakiviak M."/>
            <person name="Nagashima K."/>
            <person name="Zhao A."/>
            <person name="Murugkar P."/>
            <person name="Patil A."/>
            <person name="Atabakhsh K."/>
            <person name="Weakley A."/>
            <person name="Yan J."/>
            <person name="Brumbaugh A.R."/>
            <person name="Higginbottom S."/>
            <person name="Dimas A."/>
            <person name="Shiver A.L."/>
            <person name="Deutschbauer A."/>
            <person name="Neff N."/>
            <person name="Sonnenburg J.L."/>
            <person name="Huang K.C."/>
            <person name="Fischbach M.A."/>
        </authorList>
    </citation>
    <scope>NUCLEOTIDE SEQUENCE</scope>
    <source>
        <strain evidence="7">DSM 19829</strain>
    </source>
</reference>
<keyword evidence="4" id="KW-0238">DNA-binding</keyword>
<comment type="function">
    <text evidence="1">Site-specific tyrosine recombinase, which acts by catalyzing the cutting and rejoining of the recombining DNA molecules.</text>
</comment>
<dbReference type="InterPro" id="IPR011010">
    <property type="entry name" value="DNA_brk_join_enz"/>
</dbReference>
<dbReference type="PANTHER" id="PTHR30349">
    <property type="entry name" value="PHAGE INTEGRASE-RELATED"/>
    <property type="match status" value="1"/>
</dbReference>
<keyword evidence="5" id="KW-0233">DNA recombination</keyword>
<keyword evidence="8" id="KW-1185">Reference proteome</keyword>
<protein>
    <submittedName>
        <fullName evidence="7">Site-specific integrase</fullName>
    </submittedName>
</protein>
<name>A0ABY5VGI8_9FIRM</name>
<dbReference type="SUPFAM" id="SSF56349">
    <property type="entry name" value="DNA breaking-rejoining enzymes"/>
    <property type="match status" value="1"/>
</dbReference>